<gene>
    <name evidence="1" type="ORF">CLV71_13429</name>
</gene>
<dbReference type="AlphaFoldDB" id="A0A4R7UPG0"/>
<sequence>MAVLEETWEWVYPSLRDLEADVVENPDRTWEERRAYLVERLGLTDPADHPVAEALVRWLDELPDDDRAVLIGGEDLERQAYEVIRVFVDAASEVAGDEPADESYDQAAWQSFLLEYGPHWDGTAQTWEQFRDWFDYHGRERGLGVPTNGLLAYLAAQSPEERVATFAQYGVVIAVAQNAAENSPQLPSVAEVEDAHMSDLLAEEPAFAQIPEDRRRELIAEALGELTQR</sequence>
<dbReference type="Proteomes" id="UP000294927">
    <property type="component" value="Unassembled WGS sequence"/>
</dbReference>
<dbReference type="EMBL" id="SOCP01000034">
    <property type="protein sequence ID" value="TDV35442.1"/>
    <property type="molecule type" value="Genomic_DNA"/>
</dbReference>
<keyword evidence="2" id="KW-1185">Reference proteome</keyword>
<evidence type="ECO:0000313" key="2">
    <source>
        <dbReference type="Proteomes" id="UP000294927"/>
    </source>
</evidence>
<reference evidence="1 2" key="1">
    <citation type="submission" date="2019-03" db="EMBL/GenBank/DDBJ databases">
        <title>Genomic Encyclopedia of Archaeal and Bacterial Type Strains, Phase II (KMG-II): from individual species to whole genera.</title>
        <authorList>
            <person name="Goeker M."/>
        </authorList>
    </citation>
    <scope>NUCLEOTIDE SEQUENCE [LARGE SCALE GENOMIC DNA]</scope>
    <source>
        <strain evidence="1 2">DSM 45499</strain>
    </source>
</reference>
<dbReference type="RefSeq" id="WP_133909367.1">
    <property type="nucleotide sequence ID" value="NZ_SOCP01000034.1"/>
</dbReference>
<proteinExistence type="predicted"/>
<evidence type="ECO:0000313" key="1">
    <source>
        <dbReference type="EMBL" id="TDV35442.1"/>
    </source>
</evidence>
<protein>
    <submittedName>
        <fullName evidence="1">Uncharacterized protein</fullName>
    </submittedName>
</protein>
<accession>A0A4R7UPG0</accession>
<comment type="caution">
    <text evidence="1">The sequence shown here is derived from an EMBL/GenBank/DDBJ whole genome shotgun (WGS) entry which is preliminary data.</text>
</comment>
<name>A0A4R7UPG0_9PSEU</name>
<organism evidence="1 2">
    <name type="scientific">Actinophytocola oryzae</name>
    <dbReference type="NCBI Taxonomy" id="502181"/>
    <lineage>
        <taxon>Bacteria</taxon>
        <taxon>Bacillati</taxon>
        <taxon>Actinomycetota</taxon>
        <taxon>Actinomycetes</taxon>
        <taxon>Pseudonocardiales</taxon>
        <taxon>Pseudonocardiaceae</taxon>
    </lineage>
</organism>
<dbReference type="OrthoDB" id="3707697at2"/>